<dbReference type="Proteomes" id="UP000254841">
    <property type="component" value="Unassembled WGS sequence"/>
</dbReference>
<dbReference type="Proteomes" id="UP000323707">
    <property type="component" value="Unassembled WGS sequence"/>
</dbReference>
<dbReference type="InterPro" id="IPR034904">
    <property type="entry name" value="FSCA_dom_sf"/>
</dbReference>
<dbReference type="SUPFAM" id="SSF117916">
    <property type="entry name" value="Fe-S cluster assembly (FSCA) domain-like"/>
    <property type="match status" value="1"/>
</dbReference>
<dbReference type="OrthoDB" id="9796965at2"/>
<dbReference type="EMBL" id="VXKE01000008">
    <property type="protein sequence ID" value="KAA8710338.1"/>
    <property type="molecule type" value="Genomic_DNA"/>
</dbReference>
<organism evidence="4 5">
    <name type="scientific">Helicobacter canis</name>
    <dbReference type="NCBI Taxonomy" id="29419"/>
    <lineage>
        <taxon>Bacteria</taxon>
        <taxon>Pseudomonadati</taxon>
        <taxon>Campylobacterota</taxon>
        <taxon>Epsilonproteobacteria</taxon>
        <taxon>Campylobacterales</taxon>
        <taxon>Helicobacteraceae</taxon>
        <taxon>Helicobacter</taxon>
    </lineage>
</organism>
<reference evidence="3 6" key="2">
    <citation type="submission" date="2019-09" db="EMBL/GenBank/DDBJ databases">
        <title>Draft genome sequence of various Type strains from the CCUG.</title>
        <authorList>
            <person name="Pineiro-Iglesias B."/>
            <person name="Tunovic T."/>
            <person name="Unosson C."/>
            <person name="Inganas E."/>
            <person name="Ohlen M."/>
            <person name="Cardew S."/>
            <person name="Jensie-Markopoulos S."/>
            <person name="Salva-Serra F."/>
            <person name="Jaen-Luchoro D."/>
            <person name="Karlsson R."/>
            <person name="Svensson-Stadler L."/>
            <person name="Chun J."/>
            <person name="Moore E."/>
        </authorList>
    </citation>
    <scope>NUCLEOTIDE SEQUENCE [LARGE SCALE GENOMIC DNA]</scope>
    <source>
        <strain evidence="3 6">CCUG 32756T</strain>
    </source>
</reference>
<dbReference type="RefSeq" id="WP_115010902.1">
    <property type="nucleotide sequence ID" value="NZ_JASBXS010000036.1"/>
</dbReference>
<dbReference type="GO" id="GO:0051536">
    <property type="term" value="F:iron-sulfur cluster binding"/>
    <property type="evidence" value="ECO:0007669"/>
    <property type="project" value="InterPro"/>
</dbReference>
<dbReference type="PANTHER" id="PTHR11178:SF1">
    <property type="entry name" value="NFU1 IRON-SULFUR CLUSTER SCAFFOLD HOMOLOG, MITOCHONDRIAL"/>
    <property type="match status" value="1"/>
</dbReference>
<evidence type="ECO:0000313" key="5">
    <source>
        <dbReference type="Proteomes" id="UP000254841"/>
    </source>
</evidence>
<evidence type="ECO:0000313" key="4">
    <source>
        <dbReference type="EMBL" id="STO96573.1"/>
    </source>
</evidence>
<dbReference type="PANTHER" id="PTHR11178">
    <property type="entry name" value="IRON-SULFUR CLUSTER SCAFFOLD PROTEIN NFU-RELATED"/>
    <property type="match status" value="1"/>
</dbReference>
<evidence type="ECO:0000313" key="6">
    <source>
        <dbReference type="Proteomes" id="UP000323707"/>
    </source>
</evidence>
<dbReference type="AlphaFoldDB" id="A0A377J460"/>
<evidence type="ECO:0000313" key="3">
    <source>
        <dbReference type="EMBL" id="KAA8710338.1"/>
    </source>
</evidence>
<reference evidence="4 5" key="1">
    <citation type="submission" date="2018-06" db="EMBL/GenBank/DDBJ databases">
        <authorList>
            <consortium name="Pathogen Informatics"/>
            <person name="Doyle S."/>
        </authorList>
    </citation>
    <scope>NUCLEOTIDE SEQUENCE [LARGE SCALE GENOMIC DNA]</scope>
    <source>
        <strain evidence="4 5">NCTC12410</strain>
    </source>
</reference>
<dbReference type="GO" id="GO:0016226">
    <property type="term" value="P:iron-sulfur cluster assembly"/>
    <property type="evidence" value="ECO:0007669"/>
    <property type="project" value="InterPro"/>
</dbReference>
<dbReference type="InterPro" id="IPR001075">
    <property type="entry name" value="NIF_FeS_clus_asmbl_NifU_C"/>
</dbReference>
<sequence length="81" mass="9229">MLPFSDSELYEPVQRSLEKVRPHLLRDSGDIELQEIKGGKVYVRLLGACQGCSASHITLKRGVEQQLKRDIHPDMEVVEVR</sequence>
<protein>
    <submittedName>
        <fullName evidence="3">NifU family protein</fullName>
    </submittedName>
    <submittedName>
        <fullName evidence="4">NifU-like protein</fullName>
    </submittedName>
</protein>
<dbReference type="EMBL" id="UGHV01000001">
    <property type="protein sequence ID" value="STO96573.1"/>
    <property type="molecule type" value="Genomic_DNA"/>
</dbReference>
<feature type="domain" description="NIF system FeS cluster assembly NifU C-terminal" evidence="2">
    <location>
        <begin position="13"/>
        <end position="78"/>
    </location>
</feature>
<evidence type="ECO:0000256" key="1">
    <source>
        <dbReference type="ARBA" id="ARBA00006420"/>
    </source>
</evidence>
<name>A0A377J460_9HELI</name>
<accession>A0A377J460</accession>
<gene>
    <name evidence="3" type="ORF">F4V45_03230</name>
    <name evidence="4" type="ORF">NCTC12410_00387</name>
</gene>
<proteinExistence type="inferred from homology"/>
<evidence type="ECO:0000259" key="2">
    <source>
        <dbReference type="Pfam" id="PF01106"/>
    </source>
</evidence>
<dbReference type="Gene3D" id="3.30.300.130">
    <property type="entry name" value="Fe-S cluster assembly (FSCA)"/>
    <property type="match status" value="1"/>
</dbReference>
<dbReference type="Pfam" id="PF01106">
    <property type="entry name" value="NifU"/>
    <property type="match status" value="1"/>
</dbReference>
<comment type="similarity">
    <text evidence="1">Belongs to the NifU family.</text>
</comment>
<dbReference type="GO" id="GO:0005506">
    <property type="term" value="F:iron ion binding"/>
    <property type="evidence" value="ECO:0007669"/>
    <property type="project" value="InterPro"/>
</dbReference>